<comment type="caution">
    <text evidence="7">The sequence shown here is derived from an EMBL/GenBank/DDBJ whole genome shotgun (WGS) entry which is preliminary data.</text>
</comment>
<evidence type="ECO:0000313" key="7">
    <source>
        <dbReference type="EMBL" id="MDP9827724.1"/>
    </source>
</evidence>
<evidence type="ECO:0000313" key="8">
    <source>
        <dbReference type="Proteomes" id="UP001235712"/>
    </source>
</evidence>
<evidence type="ECO:0000256" key="5">
    <source>
        <dbReference type="ARBA" id="ARBA00023136"/>
    </source>
</evidence>
<dbReference type="Proteomes" id="UP001235712">
    <property type="component" value="Unassembled WGS sequence"/>
</dbReference>
<organism evidence="7 8">
    <name type="scientific">Kineosporia succinea</name>
    <dbReference type="NCBI Taxonomy" id="84632"/>
    <lineage>
        <taxon>Bacteria</taxon>
        <taxon>Bacillati</taxon>
        <taxon>Actinomycetota</taxon>
        <taxon>Actinomycetes</taxon>
        <taxon>Kineosporiales</taxon>
        <taxon>Kineosporiaceae</taxon>
        <taxon>Kineosporia</taxon>
    </lineage>
</organism>
<evidence type="ECO:0000256" key="6">
    <source>
        <dbReference type="SAM" id="Phobius"/>
    </source>
</evidence>
<keyword evidence="3 6" id="KW-0812">Transmembrane</keyword>
<dbReference type="InterPro" id="IPR001123">
    <property type="entry name" value="LeuE-type"/>
</dbReference>
<evidence type="ECO:0000256" key="4">
    <source>
        <dbReference type="ARBA" id="ARBA00022989"/>
    </source>
</evidence>
<dbReference type="PANTHER" id="PTHR30086:SF20">
    <property type="entry name" value="ARGININE EXPORTER PROTEIN ARGO-RELATED"/>
    <property type="match status" value="1"/>
</dbReference>
<dbReference type="RefSeq" id="WP_307244142.1">
    <property type="nucleotide sequence ID" value="NZ_JAUSQZ010000001.1"/>
</dbReference>
<dbReference type="Pfam" id="PF01810">
    <property type="entry name" value="LysE"/>
    <property type="match status" value="1"/>
</dbReference>
<feature type="transmembrane region" description="Helical" evidence="6">
    <location>
        <begin position="142"/>
        <end position="161"/>
    </location>
</feature>
<keyword evidence="4 6" id="KW-1133">Transmembrane helix</keyword>
<evidence type="ECO:0000256" key="1">
    <source>
        <dbReference type="ARBA" id="ARBA00004651"/>
    </source>
</evidence>
<reference evidence="7 8" key="1">
    <citation type="submission" date="2023-07" db="EMBL/GenBank/DDBJ databases">
        <title>Sequencing the genomes of 1000 actinobacteria strains.</title>
        <authorList>
            <person name="Klenk H.-P."/>
        </authorList>
    </citation>
    <scope>NUCLEOTIDE SEQUENCE [LARGE SCALE GENOMIC DNA]</scope>
    <source>
        <strain evidence="7 8">DSM 44388</strain>
    </source>
</reference>
<accession>A0ABT9P4W1</accession>
<feature type="transmembrane region" description="Helical" evidence="6">
    <location>
        <begin position="70"/>
        <end position="90"/>
    </location>
</feature>
<dbReference type="EMBL" id="JAUSQZ010000001">
    <property type="protein sequence ID" value="MDP9827724.1"/>
    <property type="molecule type" value="Genomic_DNA"/>
</dbReference>
<proteinExistence type="predicted"/>
<gene>
    <name evidence="7" type="ORF">J2S57_003473</name>
</gene>
<keyword evidence="8" id="KW-1185">Reference proteome</keyword>
<comment type="subcellular location">
    <subcellularLocation>
        <location evidence="1">Cell membrane</location>
        <topology evidence="1">Multi-pass membrane protein</topology>
    </subcellularLocation>
</comment>
<sequence>MTFGMVAGFWVVSCLLVLTPGADWAYAISAGLRHRSVVPAVSGLLAGYLIITAVVAAGAAALITSTPGALTMLTLAGAAYLGYLGVTTVLNPPVPSATSEVSTSWRAQVFRGAAVSGFNPKALLLFLALLPQFTDPDATWPLTAQLVALGGVHMLMCALVYTGVGAGSRAVLKTRPTAAKLVSRGSGIAMTAIALGLLLEQLS</sequence>
<feature type="transmembrane region" description="Helical" evidence="6">
    <location>
        <begin position="181"/>
        <end position="199"/>
    </location>
</feature>
<protein>
    <submittedName>
        <fullName evidence="7">Threonine/homoserine/homoserine lactone efflux protein</fullName>
    </submittedName>
</protein>
<feature type="transmembrane region" description="Helical" evidence="6">
    <location>
        <begin position="110"/>
        <end position="130"/>
    </location>
</feature>
<feature type="transmembrane region" description="Helical" evidence="6">
    <location>
        <begin position="37"/>
        <end position="63"/>
    </location>
</feature>
<evidence type="ECO:0000256" key="2">
    <source>
        <dbReference type="ARBA" id="ARBA00022475"/>
    </source>
</evidence>
<evidence type="ECO:0000256" key="3">
    <source>
        <dbReference type="ARBA" id="ARBA00022692"/>
    </source>
</evidence>
<dbReference type="PANTHER" id="PTHR30086">
    <property type="entry name" value="ARGININE EXPORTER PROTEIN ARGO"/>
    <property type="match status" value="1"/>
</dbReference>
<keyword evidence="2" id="KW-1003">Cell membrane</keyword>
<name>A0ABT9P4W1_9ACTN</name>
<keyword evidence="5 6" id="KW-0472">Membrane</keyword>